<evidence type="ECO:0000313" key="6">
    <source>
        <dbReference type="EMBL" id="SHJ21198.1"/>
    </source>
</evidence>
<dbReference type="EMBL" id="FQYY01000011">
    <property type="protein sequence ID" value="SHJ21198.1"/>
    <property type="molecule type" value="Genomic_DNA"/>
</dbReference>
<evidence type="ECO:0000259" key="5">
    <source>
        <dbReference type="SMART" id="SM00903"/>
    </source>
</evidence>
<evidence type="ECO:0000256" key="1">
    <source>
        <dbReference type="ARBA" id="ARBA00001917"/>
    </source>
</evidence>
<dbReference type="SMART" id="SM00903">
    <property type="entry name" value="Flavin_Reduct"/>
    <property type="match status" value="1"/>
</dbReference>
<dbReference type="GO" id="GO:0010181">
    <property type="term" value="F:FMN binding"/>
    <property type="evidence" value="ECO:0007669"/>
    <property type="project" value="InterPro"/>
</dbReference>
<dbReference type="RefSeq" id="WP_073153525.1">
    <property type="nucleotide sequence ID" value="NZ_FQYY01000011.1"/>
</dbReference>
<dbReference type="STRING" id="579105.SAMN04488096_11115"/>
<evidence type="ECO:0000256" key="3">
    <source>
        <dbReference type="ARBA" id="ARBA00022643"/>
    </source>
</evidence>
<dbReference type="GO" id="GO:0016646">
    <property type="term" value="F:oxidoreductase activity, acting on the CH-NH group of donors, NAD or NADP as acceptor"/>
    <property type="evidence" value="ECO:0007669"/>
    <property type="project" value="UniProtKB-ARBA"/>
</dbReference>
<keyword evidence="7" id="KW-1185">Reference proteome</keyword>
<dbReference type="Proteomes" id="UP000184225">
    <property type="component" value="Unassembled WGS sequence"/>
</dbReference>
<comment type="similarity">
    <text evidence="4">Belongs to the flavoredoxin family.</text>
</comment>
<proteinExistence type="inferred from homology"/>
<evidence type="ECO:0000256" key="4">
    <source>
        <dbReference type="ARBA" id="ARBA00038054"/>
    </source>
</evidence>
<organism evidence="6 7">
    <name type="scientific">Mesonia phycicola</name>
    <dbReference type="NCBI Taxonomy" id="579105"/>
    <lineage>
        <taxon>Bacteria</taxon>
        <taxon>Pseudomonadati</taxon>
        <taxon>Bacteroidota</taxon>
        <taxon>Flavobacteriia</taxon>
        <taxon>Flavobacteriales</taxon>
        <taxon>Flavobacteriaceae</taxon>
        <taxon>Mesonia</taxon>
    </lineage>
</organism>
<gene>
    <name evidence="6" type="ORF">SAMN04488096_11115</name>
</gene>
<evidence type="ECO:0000313" key="7">
    <source>
        <dbReference type="Proteomes" id="UP000184225"/>
    </source>
</evidence>
<keyword evidence="2" id="KW-0285">Flavoprotein</keyword>
<feature type="domain" description="Flavin reductase like" evidence="5">
    <location>
        <begin position="22"/>
        <end position="178"/>
    </location>
</feature>
<dbReference type="SUPFAM" id="SSF50475">
    <property type="entry name" value="FMN-binding split barrel"/>
    <property type="match status" value="1"/>
</dbReference>
<comment type="cofactor">
    <cofactor evidence="1">
        <name>FMN</name>
        <dbReference type="ChEBI" id="CHEBI:58210"/>
    </cofactor>
</comment>
<sequence>MLTINPKEVTTQKLYGLMVSTVGPRPIAFASTVNKDGEPNLSPFSFFNMMSANPPVLVFSPVLKISDKASKHTLQNAEATKEVVINVVNYDIVQQMSLSSTAYAKGINEFEKAGLTMQASDMVKPFRVKESPVQFECKVTQIVTLGEEGGAGNLVVCEVVKMHISEDILDENQKIDQHKLDLVSRMGGNLYSRANMGIFEIPKPISAMGMGVDQLPEDIKSSSVLTGNDLGKLGTVEIKPTQEEVDFFVEENKLTEYISKSSSEKIHATAQEYLKKEEVMNAWKILLAKNKK</sequence>
<reference evidence="6 7" key="1">
    <citation type="submission" date="2016-11" db="EMBL/GenBank/DDBJ databases">
        <authorList>
            <person name="Jaros S."/>
            <person name="Januszkiewicz K."/>
            <person name="Wedrychowicz H."/>
        </authorList>
    </citation>
    <scope>NUCLEOTIDE SEQUENCE [LARGE SCALE GENOMIC DNA]</scope>
    <source>
        <strain evidence="6 7">DSM 21425</strain>
    </source>
</reference>
<dbReference type="OrthoDB" id="9794638at2"/>
<name>A0A1M6HG65_9FLAO</name>
<dbReference type="AlphaFoldDB" id="A0A1M6HG65"/>
<evidence type="ECO:0000256" key="2">
    <source>
        <dbReference type="ARBA" id="ARBA00022630"/>
    </source>
</evidence>
<accession>A0A1M6HG65</accession>
<dbReference type="PANTHER" id="PTHR33798:SF5">
    <property type="entry name" value="FLAVIN REDUCTASE LIKE DOMAIN-CONTAINING PROTEIN"/>
    <property type="match status" value="1"/>
</dbReference>
<protein>
    <submittedName>
        <fullName evidence="6">NADH-FMN oxidoreductase RutF, flavin reductase (DIM6/NTAB) family</fullName>
    </submittedName>
</protein>
<dbReference type="InterPro" id="IPR012349">
    <property type="entry name" value="Split_barrel_FMN-bd"/>
</dbReference>
<dbReference type="Gene3D" id="2.30.110.10">
    <property type="entry name" value="Electron Transport, Fmn-binding Protein, Chain A"/>
    <property type="match status" value="1"/>
</dbReference>
<dbReference type="Pfam" id="PF01613">
    <property type="entry name" value="Flavin_Reduct"/>
    <property type="match status" value="1"/>
</dbReference>
<dbReference type="PANTHER" id="PTHR33798">
    <property type="entry name" value="FLAVOPROTEIN OXYGENASE"/>
    <property type="match status" value="1"/>
</dbReference>
<keyword evidence="3" id="KW-0288">FMN</keyword>
<dbReference type="InterPro" id="IPR002563">
    <property type="entry name" value="Flavin_Rdtase-like_dom"/>
</dbReference>